<organism evidence="9 10">
    <name type="scientific">Aequitasia blattaphilus</name>
    <dbReference type="NCBI Taxonomy" id="2949332"/>
    <lineage>
        <taxon>Bacteria</taxon>
        <taxon>Bacillati</taxon>
        <taxon>Bacillota</taxon>
        <taxon>Clostridia</taxon>
        <taxon>Lachnospirales</taxon>
        <taxon>Lachnospiraceae</taxon>
        <taxon>Aequitasia</taxon>
    </lineage>
</organism>
<keyword evidence="7" id="KW-0732">Signal</keyword>
<reference evidence="9 10" key="1">
    <citation type="journal article" date="2022" name="Genome Biol. Evol.">
        <title>Host diet, physiology and behaviors set the stage for Lachnospiraceae cladogenesis.</title>
        <authorList>
            <person name="Vera-Ponce De Leon A."/>
            <person name="Schneider M."/>
            <person name="Jahnes B.C."/>
            <person name="Sadowski V."/>
            <person name="Camuy-Velez L.A."/>
            <person name="Duan J."/>
            <person name="Sabree Z.L."/>
        </authorList>
    </citation>
    <scope>NUCLEOTIDE SEQUENCE [LARGE SCALE GENOMIC DNA]</scope>
    <source>
        <strain evidence="9 10">PAL113</strain>
    </source>
</reference>
<comment type="subcellular location">
    <subcellularLocation>
        <location evidence="1">Cell membrane</location>
    </subcellularLocation>
</comment>
<evidence type="ECO:0000256" key="5">
    <source>
        <dbReference type="ARBA" id="ARBA00023136"/>
    </source>
</evidence>
<keyword evidence="2" id="KW-1003">Cell membrane</keyword>
<keyword evidence="10" id="KW-1185">Reference proteome</keyword>
<evidence type="ECO:0000256" key="7">
    <source>
        <dbReference type="SAM" id="SignalP"/>
    </source>
</evidence>
<evidence type="ECO:0000256" key="1">
    <source>
        <dbReference type="ARBA" id="ARBA00004236"/>
    </source>
</evidence>
<keyword evidence="4 6" id="KW-1133">Transmembrane helix</keyword>
<feature type="domain" description="DUF3887" evidence="8">
    <location>
        <begin position="86"/>
        <end position="139"/>
    </location>
</feature>
<dbReference type="Proteomes" id="UP001523566">
    <property type="component" value="Unassembled WGS sequence"/>
</dbReference>
<keyword evidence="5 6" id="KW-0472">Membrane</keyword>
<feature type="transmembrane region" description="Helical" evidence="6">
    <location>
        <begin position="162"/>
        <end position="185"/>
    </location>
</feature>
<comment type="caution">
    <text evidence="9">The sequence shown here is derived from an EMBL/GenBank/DDBJ whole genome shotgun (WGS) entry which is preliminary data.</text>
</comment>
<evidence type="ECO:0000259" key="8">
    <source>
        <dbReference type="Pfam" id="PF13026"/>
    </source>
</evidence>
<dbReference type="RefSeq" id="WP_262064918.1">
    <property type="nucleotide sequence ID" value="NZ_JAMXOD010000002.1"/>
</dbReference>
<accession>A0ABT1E5V6</accession>
<gene>
    <name evidence="9" type="ORF">NK125_01730</name>
</gene>
<protein>
    <submittedName>
        <fullName evidence="9">OadG family transporter subunit</fullName>
    </submittedName>
</protein>
<evidence type="ECO:0000256" key="4">
    <source>
        <dbReference type="ARBA" id="ARBA00022989"/>
    </source>
</evidence>
<feature type="signal peptide" evidence="7">
    <location>
        <begin position="1"/>
        <end position="24"/>
    </location>
</feature>
<dbReference type="EMBL" id="JAMZFW010000002">
    <property type="protein sequence ID" value="MCP1101133.1"/>
    <property type="molecule type" value="Genomic_DNA"/>
</dbReference>
<evidence type="ECO:0000256" key="6">
    <source>
        <dbReference type="SAM" id="Phobius"/>
    </source>
</evidence>
<evidence type="ECO:0000256" key="3">
    <source>
        <dbReference type="ARBA" id="ARBA00022692"/>
    </source>
</evidence>
<keyword evidence="3 6" id="KW-0812">Transmembrane</keyword>
<dbReference type="Pfam" id="PF04277">
    <property type="entry name" value="OAD_gamma"/>
    <property type="match status" value="1"/>
</dbReference>
<dbReference type="Pfam" id="PF13026">
    <property type="entry name" value="DUF3887"/>
    <property type="match status" value="1"/>
</dbReference>
<dbReference type="NCBIfam" id="TIGR01195">
    <property type="entry name" value="oadG_fam"/>
    <property type="match status" value="1"/>
</dbReference>
<evidence type="ECO:0000313" key="10">
    <source>
        <dbReference type="Proteomes" id="UP001523566"/>
    </source>
</evidence>
<name>A0ABT1E5V6_9FIRM</name>
<evidence type="ECO:0000313" key="9">
    <source>
        <dbReference type="EMBL" id="MCP1101133.1"/>
    </source>
</evidence>
<evidence type="ECO:0000256" key="2">
    <source>
        <dbReference type="ARBA" id="ARBA00022475"/>
    </source>
</evidence>
<proteinExistence type="predicted"/>
<dbReference type="InterPro" id="IPR005899">
    <property type="entry name" value="Na_pump_deCOase"/>
</dbReference>
<feature type="chain" id="PRO_5046780962" evidence="7">
    <location>
        <begin position="25"/>
        <end position="258"/>
    </location>
</feature>
<dbReference type="InterPro" id="IPR024981">
    <property type="entry name" value="DUF3887"/>
</dbReference>
<sequence>MKKKISLVICMLLFALCFTGCSNQKETMEYDKENLTQIADALLEQVFPGITEEGLEQIGKLEDFSFQYQLLQTGLPLTPATYMEAGSGWLAAQEECGAYVSHGDYTFEDKKDSVVVSTEAQFEDRGATIAFTFDKKSYLETMTVSADYTTGEVMTKAGLNTLLGMGTVFTVLIFISLIISLLKYVPLLFERKKKTTAVPKEENVVEDVAAPEAQEVVADDSELIAVIAAAISAAEGISQDGFVVRSIKRRPGNKWRKN</sequence>